<dbReference type="OrthoDB" id="9805423at2"/>
<dbReference type="GO" id="GO:0016787">
    <property type="term" value="F:hydrolase activity"/>
    <property type="evidence" value="ECO:0007669"/>
    <property type="project" value="UniProtKB-KW"/>
</dbReference>
<dbReference type="EMBL" id="SKFG01000010">
    <property type="protein sequence ID" value="TCZ77132.1"/>
    <property type="molecule type" value="Genomic_DNA"/>
</dbReference>
<dbReference type="Pfam" id="PF00561">
    <property type="entry name" value="Abhydrolase_1"/>
    <property type="match status" value="1"/>
</dbReference>
<dbReference type="SUPFAM" id="SSF53474">
    <property type="entry name" value="alpha/beta-Hydrolases"/>
    <property type="match status" value="1"/>
</dbReference>
<dbReference type="RefSeq" id="WP_132418232.1">
    <property type="nucleotide sequence ID" value="NZ_SKFG01000010.1"/>
</dbReference>
<name>A0A4V2WNX3_9BACL</name>
<dbReference type="PRINTS" id="PR00111">
    <property type="entry name" value="ABHYDROLASE"/>
</dbReference>
<dbReference type="Proteomes" id="UP000295418">
    <property type="component" value="Unassembled WGS sequence"/>
</dbReference>
<sequence length="302" mass="34205">MQETKLMSIELPNGETLGYREREGGEQVLLLVHGNMNSSKHWDLVLENLDARFKVYAVDQRGFGISTYHAKIKSLQDLSEDLKLFVDALGLTRFSVAGWSTGGGVVMQFAADYPDYVEKLILLDSMSTRGYPFHETDENFIPDLSRRIQTMEQMQETVRTKVVNGANLRRDKEFMRYLFNASVYPLKQPTPERYEEYLDDILTQRNLPEIYHSLNIFNISHKAGDLGAGSGAIDRIQAPVLVLWGDHDVVVPKAMTDEIMEDFGDQARLIILHDCGHSPLVDNIDLLCEAMTKFLAEASELA</sequence>
<dbReference type="AlphaFoldDB" id="A0A4V2WNX3"/>
<dbReference type="InterPro" id="IPR000073">
    <property type="entry name" value="AB_hydrolase_1"/>
</dbReference>
<proteinExistence type="predicted"/>
<dbReference type="InterPro" id="IPR029058">
    <property type="entry name" value="AB_hydrolase_fold"/>
</dbReference>
<accession>A0A4V2WNX3</accession>
<organism evidence="2 3">
    <name type="scientific">Paenibacillus albiflavus</name>
    <dbReference type="NCBI Taxonomy" id="2545760"/>
    <lineage>
        <taxon>Bacteria</taxon>
        <taxon>Bacillati</taxon>
        <taxon>Bacillota</taxon>
        <taxon>Bacilli</taxon>
        <taxon>Bacillales</taxon>
        <taxon>Paenibacillaceae</taxon>
        <taxon>Paenibacillus</taxon>
    </lineage>
</organism>
<dbReference type="PANTHER" id="PTHR43798">
    <property type="entry name" value="MONOACYLGLYCEROL LIPASE"/>
    <property type="match status" value="1"/>
</dbReference>
<comment type="caution">
    <text evidence="2">The sequence shown here is derived from an EMBL/GenBank/DDBJ whole genome shotgun (WGS) entry which is preliminary data.</text>
</comment>
<feature type="domain" description="AB hydrolase-1" evidence="1">
    <location>
        <begin position="28"/>
        <end position="283"/>
    </location>
</feature>
<reference evidence="2 3" key="1">
    <citation type="submission" date="2019-03" db="EMBL/GenBank/DDBJ databases">
        <authorList>
            <person name="Kim M.K.M."/>
        </authorList>
    </citation>
    <scope>NUCLEOTIDE SEQUENCE [LARGE SCALE GENOMIC DNA]</scope>
    <source>
        <strain evidence="2 3">18JY21-1</strain>
    </source>
</reference>
<evidence type="ECO:0000313" key="2">
    <source>
        <dbReference type="EMBL" id="TCZ77132.1"/>
    </source>
</evidence>
<evidence type="ECO:0000313" key="3">
    <source>
        <dbReference type="Proteomes" id="UP000295418"/>
    </source>
</evidence>
<evidence type="ECO:0000259" key="1">
    <source>
        <dbReference type="Pfam" id="PF00561"/>
    </source>
</evidence>
<keyword evidence="2" id="KW-0378">Hydrolase</keyword>
<protein>
    <submittedName>
        <fullName evidence="2">Alpha/beta hydrolase</fullName>
    </submittedName>
</protein>
<dbReference type="InterPro" id="IPR050266">
    <property type="entry name" value="AB_hydrolase_sf"/>
</dbReference>
<gene>
    <name evidence="2" type="ORF">E0485_11755</name>
</gene>
<keyword evidence="3" id="KW-1185">Reference proteome</keyword>
<dbReference type="Gene3D" id="3.40.50.1820">
    <property type="entry name" value="alpha/beta hydrolase"/>
    <property type="match status" value="1"/>
</dbReference>